<dbReference type="Pfam" id="PF00415">
    <property type="entry name" value="RCC1"/>
    <property type="match status" value="2"/>
</dbReference>
<dbReference type="PANTHER" id="PTHR22870">
    <property type="entry name" value="REGULATOR OF CHROMOSOME CONDENSATION"/>
    <property type="match status" value="1"/>
</dbReference>
<dbReference type="InterPro" id="IPR009091">
    <property type="entry name" value="RCC1/BLIP-II"/>
</dbReference>
<dbReference type="ExpressionAtlas" id="A0A1D6EMB0">
    <property type="expression patterns" value="baseline and differential"/>
</dbReference>
<dbReference type="AlphaFoldDB" id="A0A1D6EMB0"/>
<evidence type="ECO:0000256" key="1">
    <source>
        <dbReference type="ARBA" id="ARBA00022737"/>
    </source>
</evidence>
<dbReference type="InterPro" id="IPR051210">
    <property type="entry name" value="Ub_ligase/GEF_domain"/>
</dbReference>
<name>A0A1D6EMB0_MAIZE</name>
<gene>
    <name evidence="2" type="ORF">ZEAMMB73_Zm00001d005395</name>
</gene>
<dbReference type="Gene3D" id="2.130.10.30">
    <property type="entry name" value="Regulator of chromosome condensation 1/beta-lactamase-inhibitor protein II"/>
    <property type="match status" value="1"/>
</dbReference>
<sequence>MQVEALKGIPCKQVATGLSFTVILTRDGQVYTCGSNTHGQLGHGDTIDRATPKLIELFEGSTPVVQIAAGASYTFAVTDDGTVHSFGSCTNFCLGHGDQHDELLPRAIQSFKWRNIHVVRVSAGDEHAVALDALGYVWCSGERYLTESPVVGFSKQSLHICG</sequence>
<dbReference type="SUPFAM" id="SSF50985">
    <property type="entry name" value="RCC1/BLIP-II"/>
    <property type="match status" value="1"/>
</dbReference>
<dbReference type="PROSITE" id="PS50012">
    <property type="entry name" value="RCC1_3"/>
    <property type="match status" value="2"/>
</dbReference>
<proteinExistence type="predicted"/>
<protein>
    <submittedName>
        <fullName evidence="2">Regulator of chromosome condensation (RCC1) family protein</fullName>
    </submittedName>
</protein>
<accession>A0A1D6EMB0</accession>
<dbReference type="PANTHER" id="PTHR22870:SF408">
    <property type="entry name" value="OS09G0560450 PROTEIN"/>
    <property type="match status" value="1"/>
</dbReference>
<keyword evidence="1" id="KW-0677">Repeat</keyword>
<dbReference type="EMBL" id="CM007648">
    <property type="protein sequence ID" value="ONM21005.1"/>
    <property type="molecule type" value="Genomic_DNA"/>
</dbReference>
<organism evidence="2">
    <name type="scientific">Zea mays</name>
    <name type="common">Maize</name>
    <dbReference type="NCBI Taxonomy" id="4577"/>
    <lineage>
        <taxon>Eukaryota</taxon>
        <taxon>Viridiplantae</taxon>
        <taxon>Streptophyta</taxon>
        <taxon>Embryophyta</taxon>
        <taxon>Tracheophyta</taxon>
        <taxon>Spermatophyta</taxon>
        <taxon>Magnoliopsida</taxon>
        <taxon>Liliopsida</taxon>
        <taxon>Poales</taxon>
        <taxon>Poaceae</taxon>
        <taxon>PACMAD clade</taxon>
        <taxon>Panicoideae</taxon>
        <taxon>Andropogonodae</taxon>
        <taxon>Andropogoneae</taxon>
        <taxon>Tripsacinae</taxon>
        <taxon>Zea</taxon>
    </lineage>
</organism>
<dbReference type="PRINTS" id="PR00633">
    <property type="entry name" value="RCCNDNSATION"/>
</dbReference>
<evidence type="ECO:0000313" key="2">
    <source>
        <dbReference type="EMBL" id="ONM21005.1"/>
    </source>
</evidence>
<reference evidence="2" key="1">
    <citation type="submission" date="2015-12" db="EMBL/GenBank/DDBJ databases">
        <title>Update maize B73 reference genome by single molecule sequencing technologies.</title>
        <authorList>
            <consortium name="Maize Genome Sequencing Project"/>
            <person name="Ware D."/>
        </authorList>
    </citation>
    <scope>NUCLEOTIDE SEQUENCE [LARGE SCALE GENOMIC DNA]</scope>
    <source>
        <tissue evidence="2">Seedling</tissue>
    </source>
</reference>
<dbReference type="InterPro" id="IPR000408">
    <property type="entry name" value="Reg_chr_condens"/>
</dbReference>